<reference evidence="2 3" key="1">
    <citation type="submission" date="2018-05" db="EMBL/GenBank/DDBJ databases">
        <title>Genomic Encyclopedia of Type Strains, Phase IV (KMG-IV): sequencing the most valuable type-strain genomes for metagenomic binning, comparative biology and taxonomic classification.</title>
        <authorList>
            <person name="Goeker M."/>
        </authorList>
    </citation>
    <scope>NUCLEOTIDE SEQUENCE [LARGE SCALE GENOMIC DNA]</scope>
    <source>
        <strain evidence="2 3">DSM 2626</strain>
    </source>
</reference>
<dbReference type="PROSITE" id="PS51819">
    <property type="entry name" value="VOC"/>
    <property type="match status" value="1"/>
</dbReference>
<sequence>MLANSNATANLAVKDLARAKAFYEGTLGLKQVHDEGGELIVYKSGDTTLNVYHSQFAGTNKATAVTWMVGDEIGNVVKELKSKGVTFEHYEMPGLTLEGDVHVGYGMKVAWFKDPDGNILNLVDK</sequence>
<dbReference type="GeneID" id="61052938"/>
<dbReference type="InterPro" id="IPR029068">
    <property type="entry name" value="Glyas_Bleomycin-R_OHBP_Dase"/>
</dbReference>
<comment type="caution">
    <text evidence="2">The sequence shown here is derived from an EMBL/GenBank/DDBJ whole genome shotgun (WGS) entry which is preliminary data.</text>
</comment>
<dbReference type="AlphaFoldDB" id="A0A8E3B4U0"/>
<gene>
    <name evidence="2" type="ORF">C8D77_104266</name>
</gene>
<keyword evidence="2" id="KW-0560">Oxidoreductase</keyword>
<evidence type="ECO:0000313" key="3">
    <source>
        <dbReference type="Proteomes" id="UP000245631"/>
    </source>
</evidence>
<dbReference type="Gene3D" id="3.10.180.10">
    <property type="entry name" value="2,3-Dihydroxybiphenyl 1,2-Dioxygenase, domain 1"/>
    <property type="match status" value="1"/>
</dbReference>
<keyword evidence="2" id="KW-0223">Dioxygenase</keyword>
<evidence type="ECO:0000313" key="2">
    <source>
        <dbReference type="EMBL" id="PWJ90924.1"/>
    </source>
</evidence>
<dbReference type="Proteomes" id="UP000245631">
    <property type="component" value="Unassembled WGS sequence"/>
</dbReference>
<dbReference type="EMBL" id="QGGH01000004">
    <property type="protein sequence ID" value="PWJ90924.1"/>
    <property type="molecule type" value="Genomic_DNA"/>
</dbReference>
<accession>A0A8E3B4U0</accession>
<proteinExistence type="predicted"/>
<evidence type="ECO:0000259" key="1">
    <source>
        <dbReference type="PROSITE" id="PS51819"/>
    </source>
</evidence>
<dbReference type="GO" id="GO:0016829">
    <property type="term" value="F:lyase activity"/>
    <property type="evidence" value="ECO:0007669"/>
    <property type="project" value="UniProtKB-KW"/>
</dbReference>
<dbReference type="Pfam" id="PF00903">
    <property type="entry name" value="Glyoxalase"/>
    <property type="match status" value="1"/>
</dbReference>
<dbReference type="InterPro" id="IPR037523">
    <property type="entry name" value="VOC_core"/>
</dbReference>
<feature type="domain" description="VOC" evidence="1">
    <location>
        <begin position="5"/>
        <end position="125"/>
    </location>
</feature>
<name>A0A8E3B4U0_RHILI</name>
<dbReference type="InterPro" id="IPR004360">
    <property type="entry name" value="Glyas_Fos-R_dOase_dom"/>
</dbReference>
<dbReference type="SUPFAM" id="SSF54593">
    <property type="entry name" value="Glyoxalase/Bleomycin resistance protein/Dihydroxybiphenyl dioxygenase"/>
    <property type="match status" value="1"/>
</dbReference>
<dbReference type="GO" id="GO:0051213">
    <property type="term" value="F:dioxygenase activity"/>
    <property type="evidence" value="ECO:0007669"/>
    <property type="project" value="UniProtKB-KW"/>
</dbReference>
<organism evidence="2 3">
    <name type="scientific">Rhizobium loti</name>
    <name type="common">Mesorhizobium loti</name>
    <dbReference type="NCBI Taxonomy" id="381"/>
    <lineage>
        <taxon>Bacteria</taxon>
        <taxon>Pseudomonadati</taxon>
        <taxon>Pseudomonadota</taxon>
        <taxon>Alphaproteobacteria</taxon>
        <taxon>Hyphomicrobiales</taxon>
        <taxon>Phyllobacteriaceae</taxon>
        <taxon>Mesorhizobium</taxon>
    </lineage>
</organism>
<protein>
    <submittedName>
        <fullName evidence="2">Catechol 2,3-dioxygenase-like lactoylglutathione lyase family enzyme</fullName>
    </submittedName>
</protein>
<keyword evidence="2" id="KW-0456">Lyase</keyword>
<dbReference type="RefSeq" id="WP_109666744.1">
    <property type="nucleotide sequence ID" value="NZ_QGGH01000004.1"/>
</dbReference>